<organism evidence="2 3">
    <name type="scientific">Chamaesiphon polymorphus CCALA 037</name>
    <dbReference type="NCBI Taxonomy" id="2107692"/>
    <lineage>
        <taxon>Bacteria</taxon>
        <taxon>Bacillati</taxon>
        <taxon>Cyanobacteriota</taxon>
        <taxon>Cyanophyceae</taxon>
        <taxon>Gomontiellales</taxon>
        <taxon>Chamaesiphonaceae</taxon>
        <taxon>Chamaesiphon</taxon>
    </lineage>
</organism>
<dbReference type="InterPro" id="IPR025497">
    <property type="entry name" value="PatA-like_N"/>
</dbReference>
<protein>
    <recommendedName>
        <fullName evidence="1">PatA-like N-terminal domain-containing protein</fullName>
    </recommendedName>
</protein>
<evidence type="ECO:0000259" key="1">
    <source>
        <dbReference type="Pfam" id="PF14332"/>
    </source>
</evidence>
<dbReference type="OrthoDB" id="424057at2"/>
<feature type="domain" description="PatA-like N-terminal" evidence="1">
    <location>
        <begin position="4"/>
        <end position="178"/>
    </location>
</feature>
<proteinExistence type="predicted"/>
<comment type="caution">
    <text evidence="2">The sequence shown here is derived from an EMBL/GenBank/DDBJ whole genome shotgun (WGS) entry which is preliminary data.</text>
</comment>
<dbReference type="Pfam" id="PF14332">
    <property type="entry name" value="DUF4388"/>
    <property type="match status" value="1"/>
</dbReference>
<evidence type="ECO:0000313" key="3">
    <source>
        <dbReference type="Proteomes" id="UP000238937"/>
    </source>
</evidence>
<sequence length="292" mass="32665">MLAHGYLSQYSLAEIFNLIQEGKKNGVLSIEPRDGSIDASKVAQDSTLEIPCYYVSFQGGRVMSIFYGLEYENQDLLAMVLERQWIPLEQIKELKKKLSGLTIPWGLQLKVWEIISVDRLRLLFDIQVLSQLAKIFEISEGKFRFDPHAELNYPEMTGLSLSARNAVLLGLRGLKDWSRLTNKLPAPESRLQRASSELQGSSLENDEQLVWQLALGEMSVLEIAAQLNLEIDKVRQIGFRLCSIGLTHEVAVKPSPPIEIVKPVCVGGGNPNIQISTAFVSKLIGFLKQQKG</sequence>
<dbReference type="Proteomes" id="UP000238937">
    <property type="component" value="Unassembled WGS sequence"/>
</dbReference>
<dbReference type="AlphaFoldDB" id="A0A2T1GIQ0"/>
<accession>A0A2T1GIQ0</accession>
<name>A0A2T1GIQ0_9CYAN</name>
<gene>
    <name evidence="2" type="ORF">C7B77_07710</name>
</gene>
<reference evidence="2 3" key="1">
    <citation type="submission" date="2018-03" db="EMBL/GenBank/DDBJ databases">
        <title>The ancient ancestry and fast evolution of plastids.</title>
        <authorList>
            <person name="Moore K.R."/>
            <person name="Magnabosco C."/>
            <person name="Momper L."/>
            <person name="Gold D.A."/>
            <person name="Bosak T."/>
            <person name="Fournier G.P."/>
        </authorList>
    </citation>
    <scope>NUCLEOTIDE SEQUENCE [LARGE SCALE GENOMIC DNA]</scope>
    <source>
        <strain evidence="2 3">CCALA 037</strain>
    </source>
</reference>
<evidence type="ECO:0000313" key="2">
    <source>
        <dbReference type="EMBL" id="PSB57628.1"/>
    </source>
</evidence>
<dbReference type="EMBL" id="PVWO01000069">
    <property type="protein sequence ID" value="PSB57628.1"/>
    <property type="molecule type" value="Genomic_DNA"/>
</dbReference>
<keyword evidence="3" id="KW-1185">Reference proteome</keyword>